<protein>
    <submittedName>
        <fullName evidence="1">Uncharacterized protein</fullName>
    </submittedName>
</protein>
<reference evidence="2" key="1">
    <citation type="journal article" date="2019" name="Int. J. Syst. Evol. Microbiol.">
        <title>The Global Catalogue of Microorganisms (GCM) 10K type strain sequencing project: providing services to taxonomists for standard genome sequencing and annotation.</title>
        <authorList>
            <consortium name="The Broad Institute Genomics Platform"/>
            <consortium name="The Broad Institute Genome Sequencing Center for Infectious Disease"/>
            <person name="Wu L."/>
            <person name="Ma J."/>
        </authorList>
    </citation>
    <scope>NUCLEOTIDE SEQUENCE [LARGE SCALE GENOMIC DNA]</scope>
    <source>
        <strain evidence="2">CCUG 51308</strain>
    </source>
</reference>
<keyword evidence="2" id="KW-1185">Reference proteome</keyword>
<dbReference type="RefSeq" id="WP_382165860.1">
    <property type="nucleotide sequence ID" value="NZ_JBHTBR010000002.1"/>
</dbReference>
<comment type="caution">
    <text evidence="1">The sequence shown here is derived from an EMBL/GenBank/DDBJ whole genome shotgun (WGS) entry which is preliminary data.</text>
</comment>
<name>A0ABW2IHY3_9PROT</name>
<gene>
    <name evidence="1" type="ORF">ACFQS8_03765</name>
</gene>
<dbReference type="Proteomes" id="UP001596492">
    <property type="component" value="Unassembled WGS sequence"/>
</dbReference>
<organism evidence="1 2">
    <name type="scientific">Hirschia litorea</name>
    <dbReference type="NCBI Taxonomy" id="1199156"/>
    <lineage>
        <taxon>Bacteria</taxon>
        <taxon>Pseudomonadati</taxon>
        <taxon>Pseudomonadota</taxon>
        <taxon>Alphaproteobacteria</taxon>
        <taxon>Hyphomonadales</taxon>
        <taxon>Hyphomonadaceae</taxon>
        <taxon>Hirschia</taxon>
    </lineage>
</organism>
<proteinExistence type="predicted"/>
<sequence length="122" mass="13853">MIEKTLKSIWGVIADEASSNRSFARKIEDEILKQAKELAKQRELEEQITEFNPNVVYKQSGESGLKAALKNRSIAALKQIVKRHNIDPSNQLGGRPTRGKIVELILFSAEKRAKRDAKLFDY</sequence>
<dbReference type="EMBL" id="JBHTBR010000002">
    <property type="protein sequence ID" value="MFC7290723.1"/>
    <property type="molecule type" value="Genomic_DNA"/>
</dbReference>
<evidence type="ECO:0000313" key="2">
    <source>
        <dbReference type="Proteomes" id="UP001596492"/>
    </source>
</evidence>
<accession>A0ABW2IHY3</accession>
<evidence type="ECO:0000313" key="1">
    <source>
        <dbReference type="EMBL" id="MFC7290723.1"/>
    </source>
</evidence>